<evidence type="ECO:0000256" key="1">
    <source>
        <dbReference type="ARBA" id="ARBA00004613"/>
    </source>
</evidence>
<dbReference type="InterPro" id="IPR032382">
    <property type="entry name" value="AltA1"/>
</dbReference>
<organism evidence="8 9">
    <name type="scientific">Macrophomina phaseolina</name>
    <dbReference type="NCBI Taxonomy" id="35725"/>
    <lineage>
        <taxon>Eukaryota</taxon>
        <taxon>Fungi</taxon>
        <taxon>Dikarya</taxon>
        <taxon>Ascomycota</taxon>
        <taxon>Pezizomycotina</taxon>
        <taxon>Dothideomycetes</taxon>
        <taxon>Dothideomycetes incertae sedis</taxon>
        <taxon>Botryosphaeriales</taxon>
        <taxon>Botryosphaeriaceae</taxon>
        <taxon>Macrophomina</taxon>
    </lineage>
</organism>
<feature type="domain" description="AA1-like" evidence="7">
    <location>
        <begin position="32"/>
        <end position="147"/>
    </location>
</feature>
<evidence type="ECO:0000256" key="2">
    <source>
        <dbReference type="ARBA" id="ARBA00022525"/>
    </source>
</evidence>
<keyword evidence="4 5" id="KW-1015">Disulfide bond</keyword>
<name>A0ABQ8GGU4_9PEZI</name>
<evidence type="ECO:0000256" key="3">
    <source>
        <dbReference type="ARBA" id="ARBA00022729"/>
    </source>
</evidence>
<dbReference type="CDD" id="cd12798">
    <property type="entry name" value="Alt_A1"/>
    <property type="match status" value="1"/>
</dbReference>
<evidence type="ECO:0000259" key="7">
    <source>
        <dbReference type="PROSITE" id="PS51895"/>
    </source>
</evidence>
<accession>A0ABQ8GGU4</accession>
<evidence type="ECO:0000313" key="9">
    <source>
        <dbReference type="Proteomes" id="UP000774617"/>
    </source>
</evidence>
<evidence type="ECO:0000256" key="4">
    <source>
        <dbReference type="ARBA" id="ARBA00023157"/>
    </source>
</evidence>
<dbReference type="Gene3D" id="2.40.350.20">
    <property type="match status" value="1"/>
</dbReference>
<comment type="caution">
    <text evidence="5">Lacks conserved residue(s) required for the propagation of feature annotation.</text>
</comment>
<proteinExistence type="predicted"/>
<evidence type="ECO:0000256" key="6">
    <source>
        <dbReference type="SAM" id="SignalP"/>
    </source>
</evidence>
<sequence>MRFSVAAATALFGAIAAAAPASPQSTAPPDPNTYENIDIADLYVRKNEGIQSVSLKLSGKNATDLDCSASNPGLPAEVFTCGESKYRFAIDKGETTEFALHIYHELGLASGFYGKGDVPTYCHAGGNGPNDFVCAQTSPTTIIIDAQA</sequence>
<feature type="chain" id="PRO_5046418586" description="AA1-like domain-containing protein" evidence="6">
    <location>
        <begin position="19"/>
        <end position="148"/>
    </location>
</feature>
<keyword evidence="2" id="KW-0964">Secreted</keyword>
<comment type="caution">
    <text evidence="8">The sequence shown here is derived from an EMBL/GenBank/DDBJ whole genome shotgun (WGS) entry which is preliminary data.</text>
</comment>
<dbReference type="Proteomes" id="UP000774617">
    <property type="component" value="Unassembled WGS sequence"/>
</dbReference>
<keyword evidence="3 6" id="KW-0732">Signal</keyword>
<dbReference type="PROSITE" id="PS51895">
    <property type="entry name" value="AA1"/>
    <property type="match status" value="1"/>
</dbReference>
<keyword evidence="9" id="KW-1185">Reference proteome</keyword>
<evidence type="ECO:0000313" key="8">
    <source>
        <dbReference type="EMBL" id="KAH7053133.1"/>
    </source>
</evidence>
<feature type="signal peptide" evidence="6">
    <location>
        <begin position="1"/>
        <end position="18"/>
    </location>
</feature>
<reference evidence="8 9" key="1">
    <citation type="journal article" date="2021" name="Nat. Commun.">
        <title>Genetic determinants of endophytism in the Arabidopsis root mycobiome.</title>
        <authorList>
            <person name="Mesny F."/>
            <person name="Miyauchi S."/>
            <person name="Thiergart T."/>
            <person name="Pickel B."/>
            <person name="Atanasova L."/>
            <person name="Karlsson M."/>
            <person name="Huettel B."/>
            <person name="Barry K.W."/>
            <person name="Haridas S."/>
            <person name="Chen C."/>
            <person name="Bauer D."/>
            <person name="Andreopoulos W."/>
            <person name="Pangilinan J."/>
            <person name="LaButti K."/>
            <person name="Riley R."/>
            <person name="Lipzen A."/>
            <person name="Clum A."/>
            <person name="Drula E."/>
            <person name="Henrissat B."/>
            <person name="Kohler A."/>
            <person name="Grigoriev I.V."/>
            <person name="Martin F.M."/>
            <person name="Hacquard S."/>
        </authorList>
    </citation>
    <scope>NUCLEOTIDE SEQUENCE [LARGE SCALE GENOMIC DNA]</scope>
    <source>
        <strain evidence="8 9">MPI-SDFR-AT-0080</strain>
    </source>
</reference>
<dbReference type="Pfam" id="PF16541">
    <property type="entry name" value="AltA1"/>
    <property type="match status" value="1"/>
</dbReference>
<feature type="disulfide bond" evidence="5">
    <location>
        <begin position="122"/>
        <end position="134"/>
    </location>
</feature>
<protein>
    <recommendedName>
        <fullName evidence="7">AA1-like domain-containing protein</fullName>
    </recommendedName>
</protein>
<comment type="subcellular location">
    <subcellularLocation>
        <location evidence="1">Secreted</location>
    </subcellularLocation>
</comment>
<dbReference type="EMBL" id="JAGTJR010000010">
    <property type="protein sequence ID" value="KAH7053133.1"/>
    <property type="molecule type" value="Genomic_DNA"/>
</dbReference>
<gene>
    <name evidence="8" type="ORF">B0J12DRAFT_784709</name>
</gene>
<evidence type="ECO:0000256" key="5">
    <source>
        <dbReference type="PROSITE-ProRule" id="PRU01243"/>
    </source>
</evidence>